<dbReference type="Proteomes" id="UP000678393">
    <property type="component" value="Unassembled WGS sequence"/>
</dbReference>
<comment type="caution">
    <text evidence="2">The sequence shown here is derived from an EMBL/GenBank/DDBJ whole genome shotgun (WGS) entry which is preliminary data.</text>
</comment>
<keyword evidence="3" id="KW-1185">Reference proteome</keyword>
<evidence type="ECO:0000313" key="3">
    <source>
        <dbReference type="Proteomes" id="UP000678393"/>
    </source>
</evidence>
<accession>A0A8S3ZUX2</accession>
<feature type="region of interest" description="Disordered" evidence="1">
    <location>
        <begin position="21"/>
        <end position="52"/>
    </location>
</feature>
<dbReference type="EMBL" id="CAJHNH020006024">
    <property type="protein sequence ID" value="CAG5133233.1"/>
    <property type="molecule type" value="Genomic_DNA"/>
</dbReference>
<feature type="non-terminal residue" evidence="2">
    <location>
        <position position="90"/>
    </location>
</feature>
<sequence>MSDIAIRRVLCHGSRVLRHTRAMFSSSTTTSSAAATSVASTTSPPDTTTATNSADLKSFMDLPGPKGWPIVGSFPEYFKKENQGQMHEMM</sequence>
<evidence type="ECO:0000256" key="1">
    <source>
        <dbReference type="SAM" id="MobiDB-lite"/>
    </source>
</evidence>
<proteinExistence type="predicted"/>
<reference evidence="2" key="1">
    <citation type="submission" date="2021-04" db="EMBL/GenBank/DDBJ databases">
        <authorList>
            <consortium name="Molecular Ecology Group"/>
        </authorList>
    </citation>
    <scope>NUCLEOTIDE SEQUENCE</scope>
</reference>
<dbReference type="OrthoDB" id="6159322at2759"/>
<organism evidence="2 3">
    <name type="scientific">Candidula unifasciata</name>
    <dbReference type="NCBI Taxonomy" id="100452"/>
    <lineage>
        <taxon>Eukaryota</taxon>
        <taxon>Metazoa</taxon>
        <taxon>Spiralia</taxon>
        <taxon>Lophotrochozoa</taxon>
        <taxon>Mollusca</taxon>
        <taxon>Gastropoda</taxon>
        <taxon>Heterobranchia</taxon>
        <taxon>Euthyneura</taxon>
        <taxon>Panpulmonata</taxon>
        <taxon>Eupulmonata</taxon>
        <taxon>Stylommatophora</taxon>
        <taxon>Helicina</taxon>
        <taxon>Helicoidea</taxon>
        <taxon>Geomitridae</taxon>
        <taxon>Candidula</taxon>
    </lineage>
</organism>
<feature type="compositionally biased region" description="Low complexity" evidence="1">
    <location>
        <begin position="25"/>
        <end position="52"/>
    </location>
</feature>
<name>A0A8S3ZUX2_9EUPU</name>
<gene>
    <name evidence="2" type="ORF">CUNI_LOCUS18791</name>
</gene>
<dbReference type="AlphaFoldDB" id="A0A8S3ZUX2"/>
<protein>
    <submittedName>
        <fullName evidence="2">Uncharacterized protein</fullName>
    </submittedName>
</protein>
<evidence type="ECO:0000313" key="2">
    <source>
        <dbReference type="EMBL" id="CAG5133233.1"/>
    </source>
</evidence>